<dbReference type="InterPro" id="IPR036890">
    <property type="entry name" value="HATPase_C_sf"/>
</dbReference>
<evidence type="ECO:0000256" key="3">
    <source>
        <dbReference type="ARBA" id="ARBA00022553"/>
    </source>
</evidence>
<dbReference type="SUPFAM" id="SSF48452">
    <property type="entry name" value="TPR-like"/>
    <property type="match status" value="2"/>
</dbReference>
<dbReference type="SUPFAM" id="SSF47384">
    <property type="entry name" value="Homodimeric domain of signal transducing histidine kinase"/>
    <property type="match status" value="1"/>
</dbReference>
<dbReference type="Pfam" id="PF13424">
    <property type="entry name" value="TPR_12"/>
    <property type="match status" value="2"/>
</dbReference>
<dbReference type="PANTHER" id="PTHR43711:SF31">
    <property type="entry name" value="HISTIDINE KINASE"/>
    <property type="match status" value="1"/>
</dbReference>
<dbReference type="SMART" id="SM00028">
    <property type="entry name" value="TPR"/>
    <property type="match status" value="6"/>
</dbReference>
<evidence type="ECO:0000259" key="10">
    <source>
        <dbReference type="PROSITE" id="PS50109"/>
    </source>
</evidence>
<dbReference type="GO" id="GO:0016301">
    <property type="term" value="F:kinase activity"/>
    <property type="evidence" value="ECO:0007669"/>
    <property type="project" value="UniProtKB-KW"/>
</dbReference>
<dbReference type="InterPro" id="IPR004358">
    <property type="entry name" value="Sig_transdc_His_kin-like_C"/>
</dbReference>
<accession>A0ABY6D9V6</accession>
<dbReference type="Gene3D" id="1.10.287.130">
    <property type="match status" value="1"/>
</dbReference>
<evidence type="ECO:0000313" key="11">
    <source>
        <dbReference type="EMBL" id="UXX80660.1"/>
    </source>
</evidence>
<dbReference type="RefSeq" id="WP_263052389.1">
    <property type="nucleotide sequence ID" value="NZ_CP106735.1"/>
</dbReference>
<dbReference type="SUPFAM" id="SSF55874">
    <property type="entry name" value="ATPase domain of HSP90 chaperone/DNA topoisomerase II/histidine kinase"/>
    <property type="match status" value="1"/>
</dbReference>
<dbReference type="Gene3D" id="3.30.565.10">
    <property type="entry name" value="Histidine kinase-like ATPase, C-terminal domain"/>
    <property type="match status" value="1"/>
</dbReference>
<organism evidence="11 12">
    <name type="scientific">Reichenbachiella carrageenanivorans</name>
    <dbReference type="NCBI Taxonomy" id="2979869"/>
    <lineage>
        <taxon>Bacteria</taxon>
        <taxon>Pseudomonadati</taxon>
        <taxon>Bacteroidota</taxon>
        <taxon>Cytophagia</taxon>
        <taxon>Cytophagales</taxon>
        <taxon>Reichenbachiellaceae</taxon>
        <taxon>Reichenbachiella</taxon>
    </lineage>
</organism>
<name>A0ABY6D9V6_9BACT</name>
<keyword evidence="4" id="KW-0808">Transferase</keyword>
<dbReference type="EC" id="2.7.13.3" evidence="2"/>
<dbReference type="EMBL" id="CP106735">
    <property type="protein sequence ID" value="UXX80660.1"/>
    <property type="molecule type" value="Genomic_DNA"/>
</dbReference>
<feature type="chain" id="PRO_5047273062" description="histidine kinase" evidence="9">
    <location>
        <begin position="28"/>
        <end position="645"/>
    </location>
</feature>
<dbReference type="SMART" id="SM00388">
    <property type="entry name" value="HisKA"/>
    <property type="match status" value="1"/>
</dbReference>
<dbReference type="InterPro" id="IPR003594">
    <property type="entry name" value="HATPase_dom"/>
</dbReference>
<proteinExistence type="predicted"/>
<dbReference type="PANTHER" id="PTHR43711">
    <property type="entry name" value="TWO-COMPONENT HISTIDINE KINASE"/>
    <property type="match status" value="1"/>
</dbReference>
<evidence type="ECO:0000256" key="9">
    <source>
        <dbReference type="SAM" id="SignalP"/>
    </source>
</evidence>
<dbReference type="Pfam" id="PF02518">
    <property type="entry name" value="HATPase_c"/>
    <property type="match status" value="1"/>
</dbReference>
<evidence type="ECO:0000256" key="7">
    <source>
        <dbReference type="PROSITE-ProRule" id="PRU00339"/>
    </source>
</evidence>
<dbReference type="SMART" id="SM00387">
    <property type="entry name" value="HATPase_c"/>
    <property type="match status" value="1"/>
</dbReference>
<feature type="domain" description="Histidine kinase" evidence="10">
    <location>
        <begin position="419"/>
        <end position="637"/>
    </location>
</feature>
<dbReference type="InterPro" id="IPR019734">
    <property type="entry name" value="TPR_rpt"/>
</dbReference>
<dbReference type="InterPro" id="IPR005467">
    <property type="entry name" value="His_kinase_dom"/>
</dbReference>
<evidence type="ECO:0000313" key="12">
    <source>
        <dbReference type="Proteomes" id="UP001062165"/>
    </source>
</evidence>
<protein>
    <recommendedName>
        <fullName evidence="2">histidine kinase</fullName>
        <ecNumber evidence="2">2.7.13.3</ecNumber>
    </recommendedName>
</protein>
<evidence type="ECO:0000256" key="5">
    <source>
        <dbReference type="ARBA" id="ARBA00022777"/>
    </source>
</evidence>
<keyword evidence="6" id="KW-0902">Two-component regulatory system</keyword>
<keyword evidence="8" id="KW-1133">Transmembrane helix</keyword>
<dbReference type="InterPro" id="IPR036097">
    <property type="entry name" value="HisK_dim/P_sf"/>
</dbReference>
<feature type="transmembrane region" description="Helical" evidence="8">
    <location>
        <begin position="359"/>
        <end position="382"/>
    </location>
</feature>
<evidence type="ECO:0000256" key="2">
    <source>
        <dbReference type="ARBA" id="ARBA00012438"/>
    </source>
</evidence>
<feature type="signal peptide" evidence="9">
    <location>
        <begin position="1"/>
        <end position="27"/>
    </location>
</feature>
<evidence type="ECO:0000256" key="8">
    <source>
        <dbReference type="SAM" id="Phobius"/>
    </source>
</evidence>
<keyword evidence="8" id="KW-0472">Membrane</keyword>
<reference evidence="11" key="1">
    <citation type="submission" date="2022-10" db="EMBL/GenBank/DDBJ databases">
        <title>Comparative genomics and taxonomic characterization of three novel marine species of genus Reichenbachiella exhibiting antioxidant and polysaccharide degradation activities.</title>
        <authorList>
            <person name="Muhammad N."/>
            <person name="Lee Y.-J."/>
            <person name="Ko J."/>
            <person name="Kim S.-G."/>
        </authorList>
    </citation>
    <scope>NUCLEOTIDE SEQUENCE</scope>
    <source>
        <strain evidence="11">Wsw4-B4</strain>
    </source>
</reference>
<keyword evidence="7" id="KW-0802">TPR repeat</keyword>
<dbReference type="Gene3D" id="1.25.40.10">
    <property type="entry name" value="Tetratricopeptide repeat domain"/>
    <property type="match status" value="1"/>
</dbReference>
<sequence>MAMIRPFVHIIILAYTFVGFFSSPTSAQDQTAADSLLNVLHTDDTISDSSRCVLYYEIAFYSTDPSERIHYAEQALKIAEELQNDQLIAFGLRYKGNGLRSQGQLSEAIKHYLDAASLYAGSNKGLEAGVIYIDLGDIYAIQNNYQNSLNYYRQGINIFRQSKDSVKLATALLNVGELYRTNQKLDSAIVYFQRSKAIFSKIGYAIGLAYNLGNIGLVLAEEGKYELAEENIAKATAILVKIDDQYPIAVFQTALADIYANRGAYDQALVYGHTSLKIGEELGLKEQIRDASLKLSEIYQSAGNSDEAYTYLKQYIAYRDSINNEETIRQMADLRTAYEVSKKQAEVDLLQEQALLNNIVVWCAIFIIALLLILTVALLKIYRIKDRAIRIVRERRRVIAAQRNQLDEVNKTKDRFFSIISHDIRGPISNFQGISGLINVLAESNDADGLKQLGSMMEASAKEVSVLLDNLLEWALSQEGKIPYHAEPVKLKELCQANLGIMLNMAMAKQIELRGRLTQEVIVDADKNSVSTIIRNLLSNAIKFTPEGGEVKLEIAEVDGMGLVSVIDTGIGIPKDKLNDLFQLKGMRSSWGTKGEKGIGLGLTLVYEFVQLNHGQIEVESEEGKGTTFKVYLPLTKKTVLAESN</sequence>
<comment type="catalytic activity">
    <reaction evidence="1">
        <text>ATP + protein L-histidine = ADP + protein N-phospho-L-histidine.</text>
        <dbReference type="EC" id="2.7.13.3"/>
    </reaction>
</comment>
<keyword evidence="12" id="KW-1185">Reference proteome</keyword>
<evidence type="ECO:0000256" key="6">
    <source>
        <dbReference type="ARBA" id="ARBA00023012"/>
    </source>
</evidence>
<dbReference type="Proteomes" id="UP001062165">
    <property type="component" value="Chromosome"/>
</dbReference>
<evidence type="ECO:0000256" key="4">
    <source>
        <dbReference type="ARBA" id="ARBA00022679"/>
    </source>
</evidence>
<keyword evidence="9" id="KW-0732">Signal</keyword>
<feature type="repeat" description="TPR" evidence="7">
    <location>
        <begin position="129"/>
        <end position="162"/>
    </location>
</feature>
<dbReference type="PROSITE" id="PS50005">
    <property type="entry name" value="TPR"/>
    <property type="match status" value="1"/>
</dbReference>
<dbReference type="CDD" id="cd00082">
    <property type="entry name" value="HisKA"/>
    <property type="match status" value="1"/>
</dbReference>
<evidence type="ECO:0000256" key="1">
    <source>
        <dbReference type="ARBA" id="ARBA00000085"/>
    </source>
</evidence>
<gene>
    <name evidence="11" type="ORF">N7E81_06050</name>
</gene>
<dbReference type="InterPro" id="IPR003661">
    <property type="entry name" value="HisK_dim/P_dom"/>
</dbReference>
<keyword evidence="5 11" id="KW-0418">Kinase</keyword>
<keyword evidence="8" id="KW-0812">Transmembrane</keyword>
<dbReference type="InterPro" id="IPR050736">
    <property type="entry name" value="Sensor_HK_Regulatory"/>
</dbReference>
<dbReference type="PROSITE" id="PS50109">
    <property type="entry name" value="HIS_KIN"/>
    <property type="match status" value="1"/>
</dbReference>
<keyword evidence="3" id="KW-0597">Phosphoprotein</keyword>
<dbReference type="InterPro" id="IPR011990">
    <property type="entry name" value="TPR-like_helical_dom_sf"/>
</dbReference>
<dbReference type="PRINTS" id="PR00344">
    <property type="entry name" value="BCTRLSENSOR"/>
</dbReference>